<name>A0A7V4WW65_CALAY</name>
<gene>
    <name evidence="1" type="ORF">ENK44_11145</name>
</gene>
<dbReference type="EMBL" id="DRQG01000105">
    <property type="protein sequence ID" value="HGY56252.1"/>
    <property type="molecule type" value="Genomic_DNA"/>
</dbReference>
<dbReference type="SUPFAM" id="SSF56801">
    <property type="entry name" value="Acetyl-CoA synthetase-like"/>
    <property type="match status" value="1"/>
</dbReference>
<dbReference type="InterPro" id="IPR042099">
    <property type="entry name" value="ANL_N_sf"/>
</dbReference>
<dbReference type="InterPro" id="IPR053158">
    <property type="entry name" value="CapK_Type1_Caps_Biosynth"/>
</dbReference>
<dbReference type="AlphaFoldDB" id="A0A7V4WW65"/>
<protein>
    <submittedName>
        <fullName evidence="1">Phenylacetate--CoA ligase family protein</fullName>
    </submittedName>
</protein>
<dbReference type="PANTHER" id="PTHR36932:SF1">
    <property type="entry name" value="CAPSULAR POLYSACCHARIDE BIOSYNTHESIS PROTEIN"/>
    <property type="match status" value="1"/>
</dbReference>
<accession>A0A7V4WW65</accession>
<evidence type="ECO:0000313" key="1">
    <source>
        <dbReference type="EMBL" id="HGY56252.1"/>
    </source>
</evidence>
<keyword evidence="1" id="KW-0436">Ligase</keyword>
<proteinExistence type="predicted"/>
<comment type="caution">
    <text evidence="1">The sequence shown here is derived from an EMBL/GenBank/DDBJ whole genome shotgun (WGS) entry which is preliminary data.</text>
</comment>
<sequence length="452" mass="52538">MDPFALFSRQIIAPLWAIKEKTPYLRHLKYLEKSQYFSEEQLKEIQWNKLKNLLHHAYEHVPFYKVRFDEAGITPDDIRHWDDLTRIPILTKDDIRGNKDFMVADNIAKDKLIPKKTSGSTGVSLEFYIDEDSQQWKRACTMRHDRWSGWDLGERVAAVWGNPEHEHSWRLKLRNTLLERYTYLDTLKMDEDAMHQFYNRIVQKPPRIYFGHAHSLYLFARFLDQNNLVPPRPAGLISTAMILHKHERELIERVFNSKVFNRYGCEEVSLIASECEAHEGLHMNMDTLIVEVLYDGKPAQPGQAGAIVLTDLSNYGMPFIRYKVGDVGVLADKPCSCGRGFPLFKSIEGRAADYVVTPEGKYISGISLTENFAMQLPGIKQLQIVQDKIDHIIFRIVKSMVTDQNQIKKIDDLVKERFGPKMTFDIEYVDSIQQEASGKYRFCISQIDNPFR</sequence>
<reference evidence="1" key="1">
    <citation type="journal article" date="2020" name="mSystems">
        <title>Genome- and Community-Level Interaction Insights into Carbon Utilization and Element Cycling Functions of Hydrothermarchaeota in Hydrothermal Sediment.</title>
        <authorList>
            <person name="Zhou Z."/>
            <person name="Liu Y."/>
            <person name="Xu W."/>
            <person name="Pan J."/>
            <person name="Luo Z.H."/>
            <person name="Li M."/>
        </authorList>
    </citation>
    <scope>NUCLEOTIDE SEQUENCE [LARGE SCALE GENOMIC DNA]</scope>
    <source>
        <strain evidence="1">HyVt-577</strain>
    </source>
</reference>
<dbReference type="Proteomes" id="UP000885779">
    <property type="component" value="Unassembled WGS sequence"/>
</dbReference>
<dbReference type="PANTHER" id="PTHR36932">
    <property type="entry name" value="CAPSULAR POLYSACCHARIDE BIOSYNTHESIS PROTEIN"/>
    <property type="match status" value="1"/>
</dbReference>
<dbReference type="GO" id="GO:0016874">
    <property type="term" value="F:ligase activity"/>
    <property type="evidence" value="ECO:0007669"/>
    <property type="project" value="UniProtKB-KW"/>
</dbReference>
<dbReference type="Gene3D" id="3.40.50.12780">
    <property type="entry name" value="N-terminal domain of ligase-like"/>
    <property type="match status" value="1"/>
</dbReference>
<organism evidence="1">
    <name type="scientific">Caldithrix abyssi</name>
    <dbReference type="NCBI Taxonomy" id="187145"/>
    <lineage>
        <taxon>Bacteria</taxon>
        <taxon>Pseudomonadati</taxon>
        <taxon>Calditrichota</taxon>
        <taxon>Calditrichia</taxon>
        <taxon>Calditrichales</taxon>
        <taxon>Calditrichaceae</taxon>
        <taxon>Caldithrix</taxon>
    </lineage>
</organism>